<keyword evidence="1" id="KW-0472">Membrane</keyword>
<keyword evidence="3" id="KW-1185">Reference proteome</keyword>
<evidence type="ECO:0000256" key="1">
    <source>
        <dbReference type="SAM" id="Phobius"/>
    </source>
</evidence>
<keyword evidence="1" id="KW-1133">Transmembrane helix</keyword>
<evidence type="ECO:0000313" key="3">
    <source>
        <dbReference type="Proteomes" id="UP001604282"/>
    </source>
</evidence>
<comment type="caution">
    <text evidence="2">The sequence shown here is derived from an EMBL/GenBank/DDBJ whole genome shotgun (WGS) entry which is preliminary data.</text>
</comment>
<evidence type="ECO:0008006" key="4">
    <source>
        <dbReference type="Google" id="ProtNLM"/>
    </source>
</evidence>
<proteinExistence type="predicted"/>
<dbReference type="RefSeq" id="WP_392884733.1">
    <property type="nucleotide sequence ID" value="NZ_JBICZW010000031.1"/>
</dbReference>
<dbReference type="Proteomes" id="UP001604282">
    <property type="component" value="Unassembled WGS sequence"/>
</dbReference>
<gene>
    <name evidence="2" type="ORF">ACGFYS_31930</name>
</gene>
<feature type="transmembrane region" description="Helical" evidence="1">
    <location>
        <begin position="42"/>
        <end position="62"/>
    </location>
</feature>
<evidence type="ECO:0000313" key="2">
    <source>
        <dbReference type="EMBL" id="MFG3193537.1"/>
    </source>
</evidence>
<protein>
    <recommendedName>
        <fullName evidence="4">Transposase</fullName>
    </recommendedName>
</protein>
<accession>A0ABW7C1T3</accession>
<reference evidence="2 3" key="1">
    <citation type="submission" date="2024-10" db="EMBL/GenBank/DDBJ databases">
        <title>The Natural Products Discovery Center: Release of the First 8490 Sequenced Strains for Exploring Actinobacteria Biosynthetic Diversity.</title>
        <authorList>
            <person name="Kalkreuter E."/>
            <person name="Kautsar S.A."/>
            <person name="Yang D."/>
            <person name="Bader C.D."/>
            <person name="Teijaro C.N."/>
            <person name="Fluegel L."/>
            <person name="Davis C.M."/>
            <person name="Simpson J.R."/>
            <person name="Lauterbach L."/>
            <person name="Steele A.D."/>
            <person name="Gui C."/>
            <person name="Meng S."/>
            <person name="Li G."/>
            <person name="Viehrig K."/>
            <person name="Ye F."/>
            <person name="Su P."/>
            <person name="Kiefer A.F."/>
            <person name="Nichols A."/>
            <person name="Cepeda A.J."/>
            <person name="Yan W."/>
            <person name="Fan B."/>
            <person name="Jiang Y."/>
            <person name="Adhikari A."/>
            <person name="Zheng C.-J."/>
            <person name="Schuster L."/>
            <person name="Cowan T.M."/>
            <person name="Smanski M.J."/>
            <person name="Chevrette M.G."/>
            <person name="De Carvalho L.P.S."/>
            <person name="Shen B."/>
        </authorList>
    </citation>
    <scope>NUCLEOTIDE SEQUENCE [LARGE SCALE GENOMIC DNA]</scope>
    <source>
        <strain evidence="2 3">NPDC048229</strain>
    </source>
</reference>
<sequence length="68" mass="7622">MVKCMGIVWNLRRLMAERDMFQTADLIPALAEHGVHLSREQVYRLASLALLDIILITTAAILTRATDA</sequence>
<name>A0ABW7C1T3_9ACTN</name>
<dbReference type="EMBL" id="JBICZW010000031">
    <property type="protein sequence ID" value="MFG3193537.1"/>
    <property type="molecule type" value="Genomic_DNA"/>
</dbReference>
<organism evidence="2 3">
    <name type="scientific">Streptomyces omiyaensis</name>
    <dbReference type="NCBI Taxonomy" id="68247"/>
    <lineage>
        <taxon>Bacteria</taxon>
        <taxon>Bacillati</taxon>
        <taxon>Actinomycetota</taxon>
        <taxon>Actinomycetes</taxon>
        <taxon>Kitasatosporales</taxon>
        <taxon>Streptomycetaceae</taxon>
        <taxon>Streptomyces</taxon>
    </lineage>
</organism>
<keyword evidence="1" id="KW-0812">Transmembrane</keyword>